<protein>
    <submittedName>
        <fullName evidence="2">Uncharacterized protein</fullName>
    </submittedName>
</protein>
<proteinExistence type="predicted"/>
<dbReference type="AlphaFoldDB" id="A0A420N6B1"/>
<feature type="region of interest" description="Disordered" evidence="1">
    <location>
        <begin position="117"/>
        <end position="152"/>
    </location>
</feature>
<sequence length="152" mass="16502">MSLRGFHGVATPLSSVSIAMGNYSHNTTPKLLGSQPSFSRQQSHTLELPSRSAANYNNPRTGAFIALSKRSAWTYPCQAVGRARLVTPIQKDGFFLAPDDGLERRTDLKEGDSYYVSSVDNDNPAGTSTWGSPELGKFHERGEVDTAIDAQP</sequence>
<evidence type="ECO:0000313" key="2">
    <source>
        <dbReference type="EMBL" id="RKK89877.1"/>
    </source>
</evidence>
<feature type="region of interest" description="Disordered" evidence="1">
    <location>
        <begin position="29"/>
        <end position="53"/>
    </location>
</feature>
<comment type="caution">
    <text evidence="2">The sequence shown here is derived from an EMBL/GenBank/DDBJ whole genome shotgun (WGS) entry which is preliminary data.</text>
</comment>
<organism evidence="2 3">
    <name type="scientific">Fusarium oxysporum</name>
    <name type="common">Fusarium vascular wilt</name>
    <dbReference type="NCBI Taxonomy" id="5507"/>
    <lineage>
        <taxon>Eukaryota</taxon>
        <taxon>Fungi</taxon>
        <taxon>Dikarya</taxon>
        <taxon>Ascomycota</taxon>
        <taxon>Pezizomycotina</taxon>
        <taxon>Sordariomycetes</taxon>
        <taxon>Hypocreomycetidae</taxon>
        <taxon>Hypocreales</taxon>
        <taxon>Nectriaceae</taxon>
        <taxon>Fusarium</taxon>
        <taxon>Fusarium oxysporum species complex</taxon>
    </lineage>
</organism>
<name>A0A420N6B1_FUSOX</name>
<dbReference type="Proteomes" id="UP000285860">
    <property type="component" value="Unassembled WGS sequence"/>
</dbReference>
<feature type="compositionally biased region" description="Polar residues" evidence="1">
    <location>
        <begin position="117"/>
        <end position="131"/>
    </location>
</feature>
<dbReference type="EMBL" id="MRCY01000305">
    <property type="protein sequence ID" value="RKK89877.1"/>
    <property type="molecule type" value="Genomic_DNA"/>
</dbReference>
<evidence type="ECO:0000256" key="1">
    <source>
        <dbReference type="SAM" id="MobiDB-lite"/>
    </source>
</evidence>
<accession>A0A420N6B1</accession>
<gene>
    <name evidence="2" type="ORF">BFJ68_g16611</name>
</gene>
<evidence type="ECO:0000313" key="3">
    <source>
        <dbReference type="Proteomes" id="UP000285860"/>
    </source>
</evidence>
<reference evidence="2 3" key="1">
    <citation type="journal article" date="2018" name="Sci. Rep.">
        <title>Characterisation of pathogen-specific regions and novel effector candidates in Fusarium oxysporum f. sp. cepae.</title>
        <authorList>
            <person name="Armitage A.D."/>
            <person name="Taylor A."/>
            <person name="Sobczyk M.K."/>
            <person name="Baxter L."/>
            <person name="Greenfield B.P."/>
            <person name="Bates H.J."/>
            <person name="Wilson F."/>
            <person name="Jackson A.C."/>
            <person name="Ott S."/>
            <person name="Harrison R.J."/>
            <person name="Clarkson J.P."/>
        </authorList>
    </citation>
    <scope>NUCLEOTIDE SEQUENCE [LARGE SCALE GENOMIC DNA]</scope>
    <source>
        <strain evidence="2 3">Fo_A28</strain>
    </source>
</reference>
<dbReference type="VEuPathDB" id="FungiDB:FOXG_16734"/>
<feature type="compositionally biased region" description="Polar residues" evidence="1">
    <location>
        <begin position="29"/>
        <end position="45"/>
    </location>
</feature>